<evidence type="ECO:0000313" key="3">
    <source>
        <dbReference type="Proteomes" id="UP001276150"/>
    </source>
</evidence>
<feature type="compositionally biased region" description="Pro residues" evidence="1">
    <location>
        <begin position="16"/>
        <end position="25"/>
    </location>
</feature>
<dbReference type="EMBL" id="JAPMIV010000062">
    <property type="protein sequence ID" value="MDV6376446.1"/>
    <property type="molecule type" value="Genomic_DNA"/>
</dbReference>
<sequence>MTGPTPEHGARLSAAPPHPTPPVPAAAPALIIAIPIAHETRPGRWGELPVGQPDWHPRYDGDDY</sequence>
<organism evidence="2 3">
    <name type="scientific">Deinococcus arenicola</name>
    <dbReference type="NCBI Taxonomy" id="2994950"/>
    <lineage>
        <taxon>Bacteria</taxon>
        <taxon>Thermotogati</taxon>
        <taxon>Deinococcota</taxon>
        <taxon>Deinococci</taxon>
        <taxon>Deinococcales</taxon>
        <taxon>Deinococcaceae</taxon>
        <taxon>Deinococcus</taxon>
    </lineage>
</organism>
<feature type="region of interest" description="Disordered" evidence="1">
    <location>
        <begin position="1"/>
        <end position="26"/>
    </location>
</feature>
<gene>
    <name evidence="2" type="ORF">ORD21_17770</name>
</gene>
<evidence type="ECO:0000256" key="1">
    <source>
        <dbReference type="SAM" id="MobiDB-lite"/>
    </source>
</evidence>
<comment type="caution">
    <text evidence="2">The sequence shown here is derived from an EMBL/GenBank/DDBJ whole genome shotgun (WGS) entry which is preliminary data.</text>
</comment>
<feature type="compositionally biased region" description="Basic and acidic residues" evidence="1">
    <location>
        <begin position="55"/>
        <end position="64"/>
    </location>
</feature>
<reference evidence="2 3" key="1">
    <citation type="submission" date="2022-11" db="EMBL/GenBank/DDBJ databases">
        <title>Deinococcus ZS9-10, Low Temperature and Draught-tolerating, UV-resistant Bacteria from Continental Antarctica.</title>
        <authorList>
            <person name="Cheng L."/>
        </authorList>
    </citation>
    <scope>NUCLEOTIDE SEQUENCE [LARGE SCALE GENOMIC DNA]</scope>
    <source>
        <strain evidence="2 3">ZS9-10</strain>
    </source>
</reference>
<feature type="region of interest" description="Disordered" evidence="1">
    <location>
        <begin position="41"/>
        <end position="64"/>
    </location>
</feature>
<protein>
    <submittedName>
        <fullName evidence="2">Uncharacterized protein</fullName>
    </submittedName>
</protein>
<name>A0ABU4DVH3_9DEIO</name>
<proteinExistence type="predicted"/>
<dbReference type="Proteomes" id="UP001276150">
    <property type="component" value="Unassembled WGS sequence"/>
</dbReference>
<evidence type="ECO:0000313" key="2">
    <source>
        <dbReference type="EMBL" id="MDV6376446.1"/>
    </source>
</evidence>
<dbReference type="RefSeq" id="WP_317641803.1">
    <property type="nucleotide sequence ID" value="NZ_JAPMIV010000062.1"/>
</dbReference>
<keyword evidence="3" id="KW-1185">Reference proteome</keyword>
<accession>A0ABU4DVH3</accession>